<proteinExistence type="predicted"/>
<protein>
    <submittedName>
        <fullName evidence="2">Uncharacterized protein</fullName>
    </submittedName>
</protein>
<sequence>MISCTLQLLIGVGDADSCGKSGAGETPQAKPRRLTARPRKAKSPTEIKSGINTRLSKLSVLKTVKQILANPDTFPEKYVII</sequence>
<evidence type="ECO:0000256" key="1">
    <source>
        <dbReference type="SAM" id="MobiDB-lite"/>
    </source>
</evidence>
<evidence type="ECO:0000313" key="3">
    <source>
        <dbReference type="Proteomes" id="UP000182062"/>
    </source>
</evidence>
<gene>
    <name evidence="2" type="ORF">BHE18_12610</name>
</gene>
<accession>A0A1J6WPA8</accession>
<dbReference type="AlphaFoldDB" id="A0A1J6WPA8"/>
<evidence type="ECO:0000313" key="2">
    <source>
        <dbReference type="EMBL" id="OIU67665.1"/>
    </source>
</evidence>
<organism evidence="2 3">
    <name type="scientific">Rossellomorea aquimaris</name>
    <dbReference type="NCBI Taxonomy" id="189382"/>
    <lineage>
        <taxon>Bacteria</taxon>
        <taxon>Bacillati</taxon>
        <taxon>Bacillota</taxon>
        <taxon>Bacilli</taxon>
        <taxon>Bacillales</taxon>
        <taxon>Bacillaceae</taxon>
        <taxon>Rossellomorea</taxon>
    </lineage>
</organism>
<reference evidence="2 3" key="1">
    <citation type="submission" date="2016-09" db="EMBL/GenBank/DDBJ databases">
        <title>Bacillus aquimaris SAMM genome sequence reveals colonization and biosurfactant production capacities.</title>
        <authorList>
            <person name="Waghmode S.R."/>
            <person name="Suryavanshi M.V."/>
        </authorList>
    </citation>
    <scope>NUCLEOTIDE SEQUENCE [LARGE SCALE GENOMIC DNA]</scope>
    <source>
        <strain evidence="2 3">SAMM</strain>
    </source>
</reference>
<comment type="caution">
    <text evidence="2">The sequence shown here is derived from an EMBL/GenBank/DDBJ whole genome shotgun (WGS) entry which is preliminary data.</text>
</comment>
<dbReference type="Proteomes" id="UP000182062">
    <property type="component" value="Unassembled WGS sequence"/>
</dbReference>
<feature type="region of interest" description="Disordered" evidence="1">
    <location>
        <begin position="14"/>
        <end position="45"/>
    </location>
</feature>
<dbReference type="EMBL" id="MINN01000139">
    <property type="protein sequence ID" value="OIU67665.1"/>
    <property type="molecule type" value="Genomic_DNA"/>
</dbReference>
<feature type="compositionally biased region" description="Basic residues" evidence="1">
    <location>
        <begin position="30"/>
        <end position="42"/>
    </location>
</feature>
<keyword evidence="3" id="KW-1185">Reference proteome</keyword>
<name>A0A1J6WPA8_9BACI</name>